<dbReference type="InterPro" id="IPR036390">
    <property type="entry name" value="WH_DNA-bd_sf"/>
</dbReference>
<reference evidence="6 7" key="1">
    <citation type="journal article" date="2019" name="Int. J. Syst. Evol. Microbiol.">
        <title>The Global Catalogue of Microorganisms (GCM) 10K type strain sequencing project: providing services to taxonomists for standard genome sequencing and annotation.</title>
        <authorList>
            <consortium name="The Broad Institute Genomics Platform"/>
            <consortium name="The Broad Institute Genome Sequencing Center for Infectious Disease"/>
            <person name="Wu L."/>
            <person name="Ma J."/>
        </authorList>
    </citation>
    <scope>NUCLEOTIDE SEQUENCE [LARGE SCALE GENOMIC DNA]</scope>
    <source>
        <strain evidence="6 7">JCM 6835</strain>
    </source>
</reference>
<keyword evidence="7" id="KW-1185">Reference proteome</keyword>
<comment type="similarity">
    <text evidence="1">Belongs to the LysR transcriptional regulatory family.</text>
</comment>
<dbReference type="InterPro" id="IPR050950">
    <property type="entry name" value="HTH-type_LysR_regulators"/>
</dbReference>
<keyword evidence="4" id="KW-0804">Transcription</keyword>
<dbReference type="RefSeq" id="WP_346153141.1">
    <property type="nucleotide sequence ID" value="NZ_BAAATE010000027.1"/>
</dbReference>
<evidence type="ECO:0000256" key="4">
    <source>
        <dbReference type="ARBA" id="ARBA00023163"/>
    </source>
</evidence>
<organism evidence="6 7">
    <name type="scientific">Nonomuraea recticatena</name>
    <dbReference type="NCBI Taxonomy" id="46178"/>
    <lineage>
        <taxon>Bacteria</taxon>
        <taxon>Bacillati</taxon>
        <taxon>Actinomycetota</taxon>
        <taxon>Actinomycetes</taxon>
        <taxon>Streptosporangiales</taxon>
        <taxon>Streptosporangiaceae</taxon>
        <taxon>Nonomuraea</taxon>
    </lineage>
</organism>
<dbReference type="EMBL" id="BAAATE010000027">
    <property type="protein sequence ID" value="GAA2686617.1"/>
    <property type="molecule type" value="Genomic_DNA"/>
</dbReference>
<gene>
    <name evidence="6" type="ORF">GCM10010412_074230</name>
</gene>
<comment type="caution">
    <text evidence="6">The sequence shown here is derived from an EMBL/GenBank/DDBJ whole genome shotgun (WGS) entry which is preliminary data.</text>
</comment>
<name>A0ABN3SX10_9ACTN</name>
<proteinExistence type="inferred from homology"/>
<feature type="domain" description="HTH lysR-type" evidence="5">
    <location>
        <begin position="1"/>
        <end position="59"/>
    </location>
</feature>
<dbReference type="SUPFAM" id="SSF53850">
    <property type="entry name" value="Periplasmic binding protein-like II"/>
    <property type="match status" value="1"/>
</dbReference>
<keyword evidence="2" id="KW-0805">Transcription regulation</keyword>
<evidence type="ECO:0000313" key="6">
    <source>
        <dbReference type="EMBL" id="GAA2686617.1"/>
    </source>
</evidence>
<evidence type="ECO:0000256" key="1">
    <source>
        <dbReference type="ARBA" id="ARBA00009437"/>
    </source>
</evidence>
<protein>
    <submittedName>
        <fullName evidence="6">LysR family transcriptional regulator</fullName>
    </submittedName>
</protein>
<dbReference type="PROSITE" id="PS50931">
    <property type="entry name" value="HTH_LYSR"/>
    <property type="match status" value="1"/>
</dbReference>
<dbReference type="CDD" id="cd05466">
    <property type="entry name" value="PBP2_LTTR_substrate"/>
    <property type="match status" value="1"/>
</dbReference>
<dbReference type="SUPFAM" id="SSF46785">
    <property type="entry name" value="Winged helix' DNA-binding domain"/>
    <property type="match status" value="1"/>
</dbReference>
<dbReference type="Proteomes" id="UP001501666">
    <property type="component" value="Unassembled WGS sequence"/>
</dbReference>
<dbReference type="Pfam" id="PF03466">
    <property type="entry name" value="LysR_substrate"/>
    <property type="match status" value="1"/>
</dbReference>
<dbReference type="InterPro" id="IPR000847">
    <property type="entry name" value="LysR_HTH_N"/>
</dbReference>
<dbReference type="InterPro" id="IPR036388">
    <property type="entry name" value="WH-like_DNA-bd_sf"/>
</dbReference>
<accession>A0ABN3SX10</accession>
<dbReference type="PANTHER" id="PTHR30419">
    <property type="entry name" value="HTH-TYPE TRANSCRIPTIONAL REGULATOR YBHD"/>
    <property type="match status" value="1"/>
</dbReference>
<evidence type="ECO:0000256" key="3">
    <source>
        <dbReference type="ARBA" id="ARBA00023125"/>
    </source>
</evidence>
<evidence type="ECO:0000259" key="5">
    <source>
        <dbReference type="PROSITE" id="PS50931"/>
    </source>
</evidence>
<dbReference type="InterPro" id="IPR005119">
    <property type="entry name" value="LysR_subst-bd"/>
</dbReference>
<evidence type="ECO:0000256" key="2">
    <source>
        <dbReference type="ARBA" id="ARBA00023015"/>
    </source>
</evidence>
<evidence type="ECO:0000313" key="7">
    <source>
        <dbReference type="Proteomes" id="UP001501666"/>
    </source>
</evidence>
<keyword evidence="3" id="KW-0238">DNA-binding</keyword>
<dbReference type="Gene3D" id="3.40.190.290">
    <property type="match status" value="1"/>
</dbReference>
<dbReference type="Pfam" id="PF00126">
    <property type="entry name" value="HTH_1"/>
    <property type="match status" value="1"/>
</dbReference>
<dbReference type="Gene3D" id="1.10.10.10">
    <property type="entry name" value="Winged helix-like DNA-binding domain superfamily/Winged helix DNA-binding domain"/>
    <property type="match status" value="1"/>
</dbReference>
<dbReference type="PRINTS" id="PR00039">
    <property type="entry name" value="HTHLYSR"/>
</dbReference>
<sequence length="301" mass="32550">MATLHQLRCFLATLDHGSFTAAAVALGYAQPSISEQVRLLEQHLQVTLFLRVGRGVVPTEAALALRPHAAAALAAVEEAGRAVAAVREVLTGTVRLGLFGTARFYLGADLVADVLERHPGVRVQLIGQNSAEVLDHVRRGRLEAAVSAVPVPGEGLSVTPVMRDELVYVSTEARDPVTPAYLASQPLVLPHVSWREEDTTRRALTRAVQAAGHVLRPRVEVEDPETALEIAARGLAATVSWRGVLHRLADRLPDTLRWSSLDPPLHDTFAIVHGPTLSPSTRMVLELASARLRALEAQVRR</sequence>